<dbReference type="Gene3D" id="3.80.10.10">
    <property type="entry name" value="Ribonuclease Inhibitor"/>
    <property type="match status" value="1"/>
</dbReference>
<evidence type="ECO:0008006" key="7">
    <source>
        <dbReference type="Google" id="ProtNLM"/>
    </source>
</evidence>
<evidence type="ECO:0000256" key="2">
    <source>
        <dbReference type="ARBA" id="ARBA00022729"/>
    </source>
</evidence>
<dbReference type="InterPro" id="IPR032675">
    <property type="entry name" value="LRR_dom_sf"/>
</dbReference>
<name>A0AAD5PP10_9CRUS</name>
<dbReference type="Proteomes" id="UP000820818">
    <property type="component" value="Linkage Group LG8"/>
</dbReference>
<evidence type="ECO:0000313" key="6">
    <source>
        <dbReference type="Proteomes" id="UP000820818"/>
    </source>
</evidence>
<keyword evidence="6" id="KW-1185">Reference proteome</keyword>
<gene>
    <name evidence="5" type="ORF">GHT06_019884</name>
</gene>
<sequence length="388" mass="42183">MHLDYHSLQIIAAGILLAVANPSAASNDVQRSACPEDYSPCSCDLTSNGLEVVCADISIENIQDVFYRTRSLFLYSVSLTASTSSGTVTLPADVLKDKRAQHIYLSCPSTLPKLNLVIDSASFEFTRFNTSIFEIHDCDLSAQADMNFLNGFVVLHTLRIVNTWTFDAIGSLPTLPAIKELTISRCTGLGNVPFPDLTPARLERLYLDGNSLNDDQVNNILISIGSSSSSSSMEQLSLADNALTRVPRIAAFSQLVTYNVSNNDIPYMSLSTLIFSSPVHFLGLKNVSLTAIEGGAFQGNYTYAQVNLENNQLTAFREDVFKSMLQQMTVQPPAVGGQVIVTGNPFDCGCGLAWLIRDNQPLVPSVKNGVCGGFFRFEDLNPDAYANC</sequence>
<dbReference type="GO" id="GO:0016020">
    <property type="term" value="C:membrane"/>
    <property type="evidence" value="ECO:0007669"/>
    <property type="project" value="TreeGrafter"/>
</dbReference>
<dbReference type="AlphaFoldDB" id="A0AAD5PP10"/>
<feature type="chain" id="PRO_5042040626" description="Membrane glycoprotein lig-1" evidence="4">
    <location>
        <begin position="26"/>
        <end position="388"/>
    </location>
</feature>
<keyword evidence="2 4" id="KW-0732">Signal</keyword>
<evidence type="ECO:0000256" key="1">
    <source>
        <dbReference type="ARBA" id="ARBA00022614"/>
    </source>
</evidence>
<protein>
    <recommendedName>
        <fullName evidence="7">Membrane glycoprotein lig-1</fullName>
    </recommendedName>
</protein>
<reference evidence="5 6" key="1">
    <citation type="submission" date="2022-05" db="EMBL/GenBank/DDBJ databases">
        <title>A multi-omics perspective on studying reproductive biology in Daphnia sinensis.</title>
        <authorList>
            <person name="Jia J."/>
        </authorList>
    </citation>
    <scope>NUCLEOTIDE SEQUENCE [LARGE SCALE GENOMIC DNA]</scope>
    <source>
        <strain evidence="5 6">WSL</strain>
    </source>
</reference>
<organism evidence="5 6">
    <name type="scientific">Daphnia sinensis</name>
    <dbReference type="NCBI Taxonomy" id="1820382"/>
    <lineage>
        <taxon>Eukaryota</taxon>
        <taxon>Metazoa</taxon>
        <taxon>Ecdysozoa</taxon>
        <taxon>Arthropoda</taxon>
        <taxon>Crustacea</taxon>
        <taxon>Branchiopoda</taxon>
        <taxon>Diplostraca</taxon>
        <taxon>Cladocera</taxon>
        <taxon>Anomopoda</taxon>
        <taxon>Daphniidae</taxon>
        <taxon>Daphnia</taxon>
        <taxon>Daphnia similis group</taxon>
    </lineage>
</organism>
<proteinExistence type="predicted"/>
<evidence type="ECO:0000313" key="5">
    <source>
        <dbReference type="EMBL" id="KAI9554611.1"/>
    </source>
</evidence>
<accession>A0AAD5PP10</accession>
<keyword evidence="1" id="KW-0433">Leucine-rich repeat</keyword>
<dbReference type="SUPFAM" id="SSF52058">
    <property type="entry name" value="L domain-like"/>
    <property type="match status" value="1"/>
</dbReference>
<evidence type="ECO:0000256" key="3">
    <source>
        <dbReference type="ARBA" id="ARBA00022737"/>
    </source>
</evidence>
<dbReference type="PANTHER" id="PTHR24364">
    <property type="entry name" value="LP06937P"/>
    <property type="match status" value="1"/>
</dbReference>
<dbReference type="PANTHER" id="PTHR24364:SF18">
    <property type="entry name" value="LP06937P"/>
    <property type="match status" value="1"/>
</dbReference>
<dbReference type="EMBL" id="WJBH02000008">
    <property type="protein sequence ID" value="KAI9554611.1"/>
    <property type="molecule type" value="Genomic_DNA"/>
</dbReference>
<feature type="signal peptide" evidence="4">
    <location>
        <begin position="1"/>
        <end position="25"/>
    </location>
</feature>
<dbReference type="InterPro" id="IPR052286">
    <property type="entry name" value="Wnt_signaling_inhibitor"/>
</dbReference>
<keyword evidence="3" id="KW-0677">Repeat</keyword>
<evidence type="ECO:0000256" key="4">
    <source>
        <dbReference type="SAM" id="SignalP"/>
    </source>
</evidence>
<comment type="caution">
    <text evidence="5">The sequence shown here is derived from an EMBL/GenBank/DDBJ whole genome shotgun (WGS) entry which is preliminary data.</text>
</comment>